<dbReference type="PANTHER" id="PTHR11927">
    <property type="entry name" value="GALACTOSIDE 2-L-FUCOSYLTRANSFERASE"/>
    <property type="match status" value="1"/>
</dbReference>
<dbReference type="EMBL" id="RQXW01000002">
    <property type="protein sequence ID" value="RTE67358.1"/>
    <property type="molecule type" value="Genomic_DNA"/>
</dbReference>
<proteinExistence type="predicted"/>
<dbReference type="InterPro" id="IPR002516">
    <property type="entry name" value="Glyco_trans_11"/>
</dbReference>
<evidence type="ECO:0008006" key="5">
    <source>
        <dbReference type="Google" id="ProtNLM"/>
    </source>
</evidence>
<organism evidence="3 4">
    <name type="scientific">Amphritea opalescens</name>
    <dbReference type="NCBI Taxonomy" id="2490544"/>
    <lineage>
        <taxon>Bacteria</taxon>
        <taxon>Pseudomonadati</taxon>
        <taxon>Pseudomonadota</taxon>
        <taxon>Gammaproteobacteria</taxon>
        <taxon>Oceanospirillales</taxon>
        <taxon>Oceanospirillaceae</taxon>
        <taxon>Amphritea</taxon>
    </lineage>
</organism>
<sequence>MLYFSDDIDWVKENIIIDNAFYVDAEEERFSGEDIFLMSQCDHNIIANSSFSWWGAWLNTHVDKRILAPKKWYADEQKQYLSEMMIPRDWIQV</sequence>
<dbReference type="PANTHER" id="PTHR11927:SF9">
    <property type="entry name" value="L-FUCOSYLTRANSFERASE"/>
    <property type="match status" value="1"/>
</dbReference>
<evidence type="ECO:0000313" key="4">
    <source>
        <dbReference type="Proteomes" id="UP000283087"/>
    </source>
</evidence>
<reference evidence="3 4" key="1">
    <citation type="submission" date="2018-11" db="EMBL/GenBank/DDBJ databases">
        <title>The draft genome sequence of Amphritea opalescens ANRC-JH13T.</title>
        <authorList>
            <person name="Fang Z."/>
            <person name="Zhang Y."/>
            <person name="Han X."/>
        </authorList>
    </citation>
    <scope>NUCLEOTIDE SEQUENCE [LARGE SCALE GENOMIC DNA]</scope>
    <source>
        <strain evidence="3 4">ANRC-JH13</strain>
    </source>
</reference>
<dbReference type="Pfam" id="PF01531">
    <property type="entry name" value="Glyco_transf_11"/>
    <property type="match status" value="1"/>
</dbReference>
<keyword evidence="1" id="KW-0328">Glycosyltransferase</keyword>
<comment type="caution">
    <text evidence="3">The sequence shown here is derived from an EMBL/GenBank/DDBJ whole genome shotgun (WGS) entry which is preliminary data.</text>
</comment>
<keyword evidence="2" id="KW-0808">Transferase</keyword>
<name>A0A430KV74_9GAMM</name>
<dbReference type="GO" id="GO:0008107">
    <property type="term" value="F:galactoside 2-alpha-L-fucosyltransferase activity"/>
    <property type="evidence" value="ECO:0007669"/>
    <property type="project" value="InterPro"/>
</dbReference>
<evidence type="ECO:0000256" key="1">
    <source>
        <dbReference type="ARBA" id="ARBA00022676"/>
    </source>
</evidence>
<keyword evidence="4" id="KW-1185">Reference proteome</keyword>
<gene>
    <name evidence="3" type="ORF">EH243_02815</name>
</gene>
<accession>A0A430KV74</accession>
<evidence type="ECO:0000256" key="2">
    <source>
        <dbReference type="ARBA" id="ARBA00022679"/>
    </source>
</evidence>
<dbReference type="Proteomes" id="UP000283087">
    <property type="component" value="Unassembled WGS sequence"/>
</dbReference>
<protein>
    <recommendedName>
        <fullName evidence="5">Alpha-1,2-fucosyltransferase</fullName>
    </recommendedName>
</protein>
<dbReference type="AlphaFoldDB" id="A0A430KV74"/>
<dbReference type="GO" id="GO:0005975">
    <property type="term" value="P:carbohydrate metabolic process"/>
    <property type="evidence" value="ECO:0007669"/>
    <property type="project" value="InterPro"/>
</dbReference>
<evidence type="ECO:0000313" key="3">
    <source>
        <dbReference type="EMBL" id="RTE67358.1"/>
    </source>
</evidence>
<dbReference type="GO" id="GO:0016020">
    <property type="term" value="C:membrane"/>
    <property type="evidence" value="ECO:0007669"/>
    <property type="project" value="InterPro"/>
</dbReference>
<dbReference type="OrthoDB" id="9794601at2"/>